<protein>
    <recommendedName>
        <fullName evidence="8">Extracellular solute-binding protein</fullName>
    </recommendedName>
</protein>
<evidence type="ECO:0000256" key="5">
    <source>
        <dbReference type="ARBA" id="ARBA00023288"/>
    </source>
</evidence>
<feature type="region of interest" description="Disordered" evidence="6">
    <location>
        <begin position="222"/>
        <end position="258"/>
    </location>
</feature>
<dbReference type="PROSITE" id="PS51257">
    <property type="entry name" value="PROKAR_LIPOPROTEIN"/>
    <property type="match status" value="1"/>
</dbReference>
<reference evidence="7" key="1">
    <citation type="submission" date="2024-06" db="EMBL/GenBank/DDBJ databases">
        <authorList>
            <consortium name="consrtm"/>
            <person name="Uemura M."/>
            <person name="Terahara T."/>
        </authorList>
    </citation>
    <scope>NUCLEOTIDE SEQUENCE</scope>
    <source>
        <strain evidence="7">KM77-8</strain>
    </source>
</reference>
<organism evidence="7">
    <name type="scientific">Streptomyces haneummycinicus</name>
    <dbReference type="NCBI Taxonomy" id="3074435"/>
    <lineage>
        <taxon>Bacteria</taxon>
        <taxon>Bacillati</taxon>
        <taxon>Actinomycetota</taxon>
        <taxon>Actinomycetes</taxon>
        <taxon>Kitasatosporales</taxon>
        <taxon>Streptomycetaceae</taxon>
        <taxon>Streptomyces</taxon>
    </lineage>
</organism>
<evidence type="ECO:0000256" key="1">
    <source>
        <dbReference type="ARBA" id="ARBA00022475"/>
    </source>
</evidence>
<name>A0AAT9HGE9_9ACTN</name>
<keyword evidence="4" id="KW-0564">Palmitate</keyword>
<dbReference type="InterPro" id="IPR050490">
    <property type="entry name" value="Bact_solute-bd_prot1"/>
</dbReference>
<dbReference type="Gene3D" id="3.40.190.10">
    <property type="entry name" value="Periplasmic binding protein-like II"/>
    <property type="match status" value="2"/>
</dbReference>
<evidence type="ECO:0008006" key="8">
    <source>
        <dbReference type="Google" id="ProtNLM"/>
    </source>
</evidence>
<keyword evidence="2" id="KW-0732">Signal</keyword>
<dbReference type="EMBL" id="AP035768">
    <property type="protein sequence ID" value="BFO16408.1"/>
    <property type="molecule type" value="Genomic_DNA"/>
</dbReference>
<accession>A0AAT9HGE9</accession>
<keyword evidence="5" id="KW-0449">Lipoprotein</keyword>
<dbReference type="InterPro" id="IPR006059">
    <property type="entry name" value="SBP"/>
</dbReference>
<dbReference type="Pfam" id="PF01547">
    <property type="entry name" value="SBP_bac_1"/>
    <property type="match status" value="1"/>
</dbReference>
<gene>
    <name evidence="7" type="ORF">SHKM778_27960</name>
</gene>
<evidence type="ECO:0000256" key="3">
    <source>
        <dbReference type="ARBA" id="ARBA00023136"/>
    </source>
</evidence>
<sequence>MKNTGQLSRRQILGAAGFIGLAALTGCGGGDGGDGKDLSKKRDGAMKNYRAGQQFKATEPLTFSLLHNDNPVYPMRDDWLFWKELTRRTGVTFKATPVPLSDYEKKRSLLIGAGDAPLLIPKTYPGAETAFVSSGAILPVSEYVDLMPNFRDKVRRWNLQPEVDSLRQSDGNYYLLPGLHEKVKQGYSLSFRTDVLDKHGLSLPTTWDEVYTTFKALKEEYPDRFPSPTAGAPTPRSPRAPCSSTWARPTASGPAGRI</sequence>
<evidence type="ECO:0000256" key="6">
    <source>
        <dbReference type="SAM" id="MobiDB-lite"/>
    </source>
</evidence>
<dbReference type="PANTHER" id="PTHR43649:SF33">
    <property type="entry name" value="POLYGALACTURONAN_RHAMNOGALACTURONAN-BINDING PROTEIN YTCQ"/>
    <property type="match status" value="1"/>
</dbReference>
<dbReference type="SUPFAM" id="SSF53850">
    <property type="entry name" value="Periplasmic binding protein-like II"/>
    <property type="match status" value="1"/>
</dbReference>
<keyword evidence="3" id="KW-0472">Membrane</keyword>
<reference evidence="7" key="2">
    <citation type="submission" date="2024-07" db="EMBL/GenBank/DDBJ databases">
        <title>Streptomyces haneummycinica sp. nov., a new antibiotic-producing actinobacterium isolated from marine sediment.</title>
        <authorList>
            <person name="Uemura M."/>
            <person name="Hamada M."/>
            <person name="Hirano S."/>
            <person name="Kobayashi K."/>
            <person name="Ohshiro T."/>
            <person name="Kobayashi T."/>
            <person name="Terahara T."/>
        </authorList>
    </citation>
    <scope>NUCLEOTIDE SEQUENCE</scope>
    <source>
        <strain evidence="7">KM77-8</strain>
    </source>
</reference>
<evidence type="ECO:0000256" key="4">
    <source>
        <dbReference type="ARBA" id="ARBA00023139"/>
    </source>
</evidence>
<evidence type="ECO:0000313" key="7">
    <source>
        <dbReference type="EMBL" id="BFO16408.1"/>
    </source>
</evidence>
<proteinExistence type="predicted"/>
<evidence type="ECO:0000256" key="2">
    <source>
        <dbReference type="ARBA" id="ARBA00022729"/>
    </source>
</evidence>
<dbReference type="AlphaFoldDB" id="A0AAT9HGE9"/>
<keyword evidence="1" id="KW-1003">Cell membrane</keyword>
<dbReference type="PANTHER" id="PTHR43649">
    <property type="entry name" value="ARABINOSE-BINDING PROTEIN-RELATED"/>
    <property type="match status" value="1"/>
</dbReference>